<keyword evidence="7" id="KW-1185">Reference proteome</keyword>
<dbReference type="EMBL" id="VTDN01000007">
    <property type="protein sequence ID" value="MEB5477350.1"/>
    <property type="molecule type" value="Genomic_DNA"/>
</dbReference>
<evidence type="ECO:0000256" key="1">
    <source>
        <dbReference type="ARBA" id="ARBA00023002"/>
    </source>
</evidence>
<accession>A0ABU6DU38</accession>
<dbReference type="PANTHER" id="PTHR10996:SF178">
    <property type="entry name" value="2-HYDROXYACID DEHYDROGENASE YGL185C-RELATED"/>
    <property type="match status" value="1"/>
</dbReference>
<dbReference type="InterPro" id="IPR006139">
    <property type="entry name" value="D-isomer_2_OHA_DH_cat_dom"/>
</dbReference>
<reference evidence="6 7" key="1">
    <citation type="submission" date="2019-08" db="EMBL/GenBank/DDBJ databases">
        <title>Five species of Acinetobacter isolated from floral nectar and animal pollinators.</title>
        <authorList>
            <person name="Hendry T.A."/>
        </authorList>
    </citation>
    <scope>NUCLEOTIDE SEQUENCE [LARGE SCALE GENOMIC DNA]</scope>
    <source>
        <strain evidence="6 7">MD18.27</strain>
    </source>
</reference>
<gene>
    <name evidence="6" type="ORF">I2F25_09895</name>
</gene>
<organism evidence="6 7">
    <name type="scientific">Acinetobacter pollinis</name>
    <dbReference type="NCBI Taxonomy" id="2605270"/>
    <lineage>
        <taxon>Bacteria</taxon>
        <taxon>Pseudomonadati</taxon>
        <taxon>Pseudomonadota</taxon>
        <taxon>Gammaproteobacteria</taxon>
        <taxon>Moraxellales</taxon>
        <taxon>Moraxellaceae</taxon>
        <taxon>Acinetobacter</taxon>
    </lineage>
</organism>
<feature type="domain" description="D-isomer specific 2-hydroxyacid dehydrogenase catalytic" evidence="4">
    <location>
        <begin position="19"/>
        <end position="313"/>
    </location>
</feature>
<evidence type="ECO:0000313" key="7">
    <source>
        <dbReference type="Proteomes" id="UP001339883"/>
    </source>
</evidence>
<dbReference type="Proteomes" id="UP001339883">
    <property type="component" value="Unassembled WGS sequence"/>
</dbReference>
<keyword evidence="1 3" id="KW-0560">Oxidoreductase</keyword>
<evidence type="ECO:0000259" key="5">
    <source>
        <dbReference type="Pfam" id="PF02826"/>
    </source>
</evidence>
<dbReference type="Gene3D" id="3.40.50.720">
    <property type="entry name" value="NAD(P)-binding Rossmann-like Domain"/>
    <property type="match status" value="2"/>
</dbReference>
<comment type="similarity">
    <text evidence="3">Belongs to the D-isomer specific 2-hydroxyacid dehydrogenase family.</text>
</comment>
<dbReference type="SUPFAM" id="SSF52283">
    <property type="entry name" value="Formate/glycerate dehydrogenase catalytic domain-like"/>
    <property type="match status" value="1"/>
</dbReference>
<evidence type="ECO:0000313" key="6">
    <source>
        <dbReference type="EMBL" id="MEB5477350.1"/>
    </source>
</evidence>
<dbReference type="RefSeq" id="WP_277095468.1">
    <property type="nucleotide sequence ID" value="NZ_VTDN01000007.1"/>
</dbReference>
<evidence type="ECO:0000259" key="4">
    <source>
        <dbReference type="Pfam" id="PF00389"/>
    </source>
</evidence>
<dbReference type="PROSITE" id="PS00671">
    <property type="entry name" value="D_2_HYDROXYACID_DH_3"/>
    <property type="match status" value="1"/>
</dbReference>
<protein>
    <submittedName>
        <fullName evidence="6">2-hydroxyacid dehydrogenase</fullName>
    </submittedName>
</protein>
<feature type="domain" description="D-isomer specific 2-hydroxyacid dehydrogenase NAD-binding" evidence="5">
    <location>
        <begin position="113"/>
        <end position="284"/>
    </location>
</feature>
<evidence type="ECO:0000256" key="2">
    <source>
        <dbReference type="ARBA" id="ARBA00023027"/>
    </source>
</evidence>
<comment type="caution">
    <text evidence="6">The sequence shown here is derived from an EMBL/GenBank/DDBJ whole genome shotgun (WGS) entry which is preliminary data.</text>
</comment>
<dbReference type="InterPro" id="IPR029753">
    <property type="entry name" value="D-isomer_DH_CS"/>
</dbReference>
<dbReference type="InterPro" id="IPR050223">
    <property type="entry name" value="D-isomer_2-hydroxyacid_DH"/>
</dbReference>
<dbReference type="CDD" id="cd12156">
    <property type="entry name" value="HPPR"/>
    <property type="match status" value="1"/>
</dbReference>
<keyword evidence="2" id="KW-0520">NAD</keyword>
<evidence type="ECO:0000256" key="3">
    <source>
        <dbReference type="RuleBase" id="RU003719"/>
    </source>
</evidence>
<dbReference type="SUPFAM" id="SSF51735">
    <property type="entry name" value="NAD(P)-binding Rossmann-fold domains"/>
    <property type="match status" value="1"/>
</dbReference>
<proteinExistence type="inferred from homology"/>
<dbReference type="InterPro" id="IPR006140">
    <property type="entry name" value="D-isomer_DH_NAD-bd"/>
</dbReference>
<dbReference type="PANTHER" id="PTHR10996">
    <property type="entry name" value="2-HYDROXYACID DEHYDROGENASE-RELATED"/>
    <property type="match status" value="1"/>
</dbReference>
<sequence length="315" mass="34875">MTQQLDATILVLGEQSDILLNLLKKQFSTIYELEHIEDKDNFFKENGKDIIAVATSSNIGITKEEIDALPKLEIIASFGVGYDSIDIDYAKKRGIQITNTPNVLNDCVADTAMMLTYAVARKLISADAYVRQGNWISPFPLTTSLSKKVCGILGMGNIGEEIAKRAVAAGMEVIYHNRTEKNNVPYHYVATLEALAEQADFLILALPSTSQTQHIINTNILEKMKPTAYIINIARGSVIDEKALIESLKHEKIAGAGLDVFEEEPCTQSPLFEMDRVVLTPHYASGTYETRQAMALLVCQNLTQFFNKNSLITPI</sequence>
<dbReference type="Pfam" id="PF02826">
    <property type="entry name" value="2-Hacid_dh_C"/>
    <property type="match status" value="1"/>
</dbReference>
<name>A0ABU6DU38_9GAMM</name>
<dbReference type="Pfam" id="PF00389">
    <property type="entry name" value="2-Hacid_dh"/>
    <property type="match status" value="1"/>
</dbReference>
<dbReference type="InterPro" id="IPR036291">
    <property type="entry name" value="NAD(P)-bd_dom_sf"/>
</dbReference>